<organism evidence="1">
    <name type="scientific">Noccaea caerulescens</name>
    <name type="common">Alpine penny-cress</name>
    <name type="synonym">Thlaspi caerulescens</name>
    <dbReference type="NCBI Taxonomy" id="107243"/>
    <lineage>
        <taxon>Eukaryota</taxon>
        <taxon>Viridiplantae</taxon>
        <taxon>Streptophyta</taxon>
        <taxon>Embryophyta</taxon>
        <taxon>Tracheophyta</taxon>
        <taxon>Spermatophyta</taxon>
        <taxon>Magnoliopsida</taxon>
        <taxon>eudicotyledons</taxon>
        <taxon>Gunneridae</taxon>
        <taxon>Pentapetalae</taxon>
        <taxon>rosids</taxon>
        <taxon>malvids</taxon>
        <taxon>Brassicales</taxon>
        <taxon>Brassicaceae</taxon>
        <taxon>Coluteocarpeae</taxon>
        <taxon>Noccaea</taxon>
    </lineage>
</organism>
<evidence type="ECO:0000313" key="1">
    <source>
        <dbReference type="EMBL" id="JAU83136.1"/>
    </source>
</evidence>
<name>A0A1J3IUD1_NOCCA</name>
<accession>A0A1J3IUD1</accession>
<reference evidence="1" key="1">
    <citation type="submission" date="2016-07" db="EMBL/GenBank/DDBJ databases">
        <title>De novo transcriptome assembly of four accessions of the metal hyperaccumulator plant Noccaea caerulescens.</title>
        <authorList>
            <person name="Blande D."/>
            <person name="Halimaa P."/>
            <person name="Tervahauta A.I."/>
            <person name="Aarts M.G."/>
            <person name="Karenlampi S.O."/>
        </authorList>
    </citation>
    <scope>NUCLEOTIDE SEQUENCE</scope>
</reference>
<gene>
    <name evidence="1" type="ORF">MP_TR4933_c2_g1_i1_g.13409</name>
</gene>
<dbReference type="EMBL" id="GEVM01022802">
    <property type="protein sequence ID" value="JAU83136.1"/>
    <property type="molecule type" value="Transcribed_RNA"/>
</dbReference>
<sequence>MIELSRSVQLPMETMICLCPRSCSAKTSQEEIYLLPSWCLYGKEFRFSPKIGFRVFSRSSCSKNLLASVNLLSIAELGVRFSELLLSLLSGPSSYSVELRVR</sequence>
<dbReference type="AlphaFoldDB" id="A0A1J3IUD1"/>
<protein>
    <submittedName>
        <fullName evidence="1">Uncharacterized protein</fullName>
    </submittedName>
</protein>
<proteinExistence type="predicted"/>